<dbReference type="GO" id="GO:0020037">
    <property type="term" value="F:heme binding"/>
    <property type="evidence" value="ECO:0007669"/>
    <property type="project" value="InterPro"/>
</dbReference>
<dbReference type="GO" id="GO:0005506">
    <property type="term" value="F:iron ion binding"/>
    <property type="evidence" value="ECO:0007669"/>
    <property type="project" value="InterPro"/>
</dbReference>
<dbReference type="OrthoDB" id="1844152at2759"/>
<feature type="transmembrane region" description="Helical" evidence="4">
    <location>
        <begin position="133"/>
        <end position="166"/>
    </location>
</feature>
<dbReference type="Pfam" id="PF00067">
    <property type="entry name" value="p450"/>
    <property type="match status" value="1"/>
</dbReference>
<dbReference type="PANTHER" id="PTHR24300">
    <property type="entry name" value="CYTOCHROME P450 508A4-RELATED"/>
    <property type="match status" value="1"/>
</dbReference>
<name>A0A812B209_ACAPH</name>
<dbReference type="GO" id="GO:0016712">
    <property type="term" value="F:oxidoreductase activity, acting on paired donors, with incorporation or reduction of molecular oxygen, reduced flavin or flavoprotein as one donor, and incorporation of one atom of oxygen"/>
    <property type="evidence" value="ECO:0007669"/>
    <property type="project" value="TreeGrafter"/>
</dbReference>
<dbReference type="InterPro" id="IPR001128">
    <property type="entry name" value="Cyt_P450"/>
</dbReference>
<gene>
    <name evidence="5" type="ORF">SPHA_9352</name>
</gene>
<dbReference type="SUPFAM" id="SSF48264">
    <property type="entry name" value="Cytochrome P450"/>
    <property type="match status" value="1"/>
</dbReference>
<dbReference type="Proteomes" id="UP000597762">
    <property type="component" value="Unassembled WGS sequence"/>
</dbReference>
<sequence>MEDRIHEEVKAFVEVLDSSAAKPLDIHDLVQTAVANVICSLMFGRRFDYNNPQFKKYVRGIDENFKNIGLSAIVNFFPMLEHLPGDPTLRFRLKVVRSSKYFFLSFLLLHFFFFSFSFSFLKDFFFSSSFLHLFFFISSLLFTLYFFFLFILHFSFFFLFLLHLYLTSRVYNSSTMYRFSGSDFLSRVISIYLSIDRSLGNRFISIYISIGKRFISIYR</sequence>
<evidence type="ECO:0000256" key="4">
    <source>
        <dbReference type="SAM" id="Phobius"/>
    </source>
</evidence>
<keyword evidence="2" id="KW-0479">Metal-binding</keyword>
<keyword evidence="3" id="KW-0408">Iron</keyword>
<dbReference type="Gene3D" id="1.10.630.10">
    <property type="entry name" value="Cytochrome P450"/>
    <property type="match status" value="1"/>
</dbReference>
<dbReference type="GO" id="GO:0006082">
    <property type="term" value="P:organic acid metabolic process"/>
    <property type="evidence" value="ECO:0007669"/>
    <property type="project" value="TreeGrafter"/>
</dbReference>
<keyword evidence="4" id="KW-0812">Transmembrane</keyword>
<evidence type="ECO:0000256" key="2">
    <source>
        <dbReference type="ARBA" id="ARBA00022723"/>
    </source>
</evidence>
<keyword evidence="4" id="KW-0472">Membrane</keyword>
<feature type="transmembrane region" description="Helical" evidence="4">
    <location>
        <begin position="101"/>
        <end position="121"/>
    </location>
</feature>
<accession>A0A812B209</accession>
<evidence type="ECO:0000313" key="6">
    <source>
        <dbReference type="Proteomes" id="UP000597762"/>
    </source>
</evidence>
<reference evidence="5" key="1">
    <citation type="submission" date="2021-01" db="EMBL/GenBank/DDBJ databases">
        <authorList>
            <person name="Li R."/>
            <person name="Bekaert M."/>
        </authorList>
    </citation>
    <scope>NUCLEOTIDE SEQUENCE</scope>
    <source>
        <strain evidence="5">Farmed</strain>
    </source>
</reference>
<dbReference type="AlphaFoldDB" id="A0A812B209"/>
<dbReference type="GO" id="GO:0005737">
    <property type="term" value="C:cytoplasm"/>
    <property type="evidence" value="ECO:0007669"/>
    <property type="project" value="TreeGrafter"/>
</dbReference>
<dbReference type="InterPro" id="IPR036396">
    <property type="entry name" value="Cyt_P450_sf"/>
</dbReference>
<dbReference type="GO" id="GO:0006805">
    <property type="term" value="P:xenobiotic metabolic process"/>
    <property type="evidence" value="ECO:0007669"/>
    <property type="project" value="TreeGrafter"/>
</dbReference>
<organism evidence="5 6">
    <name type="scientific">Acanthosepion pharaonis</name>
    <name type="common">Pharaoh cuttlefish</name>
    <name type="synonym">Sepia pharaonis</name>
    <dbReference type="NCBI Taxonomy" id="158019"/>
    <lineage>
        <taxon>Eukaryota</taxon>
        <taxon>Metazoa</taxon>
        <taxon>Spiralia</taxon>
        <taxon>Lophotrochozoa</taxon>
        <taxon>Mollusca</taxon>
        <taxon>Cephalopoda</taxon>
        <taxon>Coleoidea</taxon>
        <taxon>Decapodiformes</taxon>
        <taxon>Sepiida</taxon>
        <taxon>Sepiina</taxon>
        <taxon>Sepiidae</taxon>
        <taxon>Acanthosepion</taxon>
    </lineage>
</organism>
<keyword evidence="6" id="KW-1185">Reference proteome</keyword>
<dbReference type="EMBL" id="CAHIKZ030000300">
    <property type="protein sequence ID" value="CAE1167353.1"/>
    <property type="molecule type" value="Genomic_DNA"/>
</dbReference>
<comment type="caution">
    <text evidence="5">The sequence shown here is derived from an EMBL/GenBank/DDBJ whole genome shotgun (WGS) entry which is preliminary data.</text>
</comment>
<proteinExistence type="inferred from homology"/>
<dbReference type="InterPro" id="IPR050182">
    <property type="entry name" value="Cytochrome_P450_fam2"/>
</dbReference>
<dbReference type="PANTHER" id="PTHR24300:SF375">
    <property type="entry name" value="CYTOCHROME P450 FAMILY"/>
    <property type="match status" value="1"/>
</dbReference>
<comment type="similarity">
    <text evidence="1">Belongs to the cytochrome P450 family.</text>
</comment>
<evidence type="ECO:0000256" key="1">
    <source>
        <dbReference type="ARBA" id="ARBA00010617"/>
    </source>
</evidence>
<evidence type="ECO:0000256" key="3">
    <source>
        <dbReference type="ARBA" id="ARBA00023004"/>
    </source>
</evidence>
<evidence type="ECO:0000313" key="5">
    <source>
        <dbReference type="EMBL" id="CAE1167353.1"/>
    </source>
</evidence>
<keyword evidence="4" id="KW-1133">Transmembrane helix</keyword>
<protein>
    <submittedName>
        <fullName evidence="5">CYP2K</fullName>
    </submittedName>
</protein>